<evidence type="ECO:0000256" key="1">
    <source>
        <dbReference type="ARBA" id="ARBA00005417"/>
    </source>
</evidence>
<evidence type="ECO:0000259" key="5">
    <source>
        <dbReference type="PROSITE" id="PS50893"/>
    </source>
</evidence>
<sequence length="308" mass="34846">MIRIQNLTKYYGKHLAVDDISFNVEKGEIVGFLGPNAAGKTTTMRIIAGYLMPTRGDVWVADYNMASHSLDGRRLIGYMPEIVPLYTDMTTRAYLYFVARLRGLHKKRTKIRIDEVVEICHLEDYIDVIIGKLSKGFRQRVGLAQAIIHDPEVLILDEPTIGIDPIQVAQTRGLIKEMGKQRTILLSTHILPEVSMICDRVIIIHEGRIVAQDRIENLSTLLKGGNRIRLKVQGPVEKVTARLRQLPGIRAVSYEKPYHIVEYPSDQEPRGEITEDLVRNGWTLLAMESVEMSLEDIFLSLTTAEVKG</sequence>
<feature type="domain" description="ABC transporter" evidence="5">
    <location>
        <begin position="2"/>
        <end position="231"/>
    </location>
</feature>
<reference evidence="6" key="1">
    <citation type="journal article" date="2015" name="Nature">
        <title>Complex archaea that bridge the gap between prokaryotes and eukaryotes.</title>
        <authorList>
            <person name="Spang A."/>
            <person name="Saw J.H."/>
            <person name="Jorgensen S.L."/>
            <person name="Zaremba-Niedzwiedzka K."/>
            <person name="Martijn J."/>
            <person name="Lind A.E."/>
            <person name="van Eijk R."/>
            <person name="Schleper C."/>
            <person name="Guy L."/>
            <person name="Ettema T.J."/>
        </authorList>
    </citation>
    <scope>NUCLEOTIDE SEQUENCE</scope>
</reference>
<dbReference type="GO" id="GO:0016887">
    <property type="term" value="F:ATP hydrolysis activity"/>
    <property type="evidence" value="ECO:0007669"/>
    <property type="project" value="InterPro"/>
</dbReference>
<comment type="caution">
    <text evidence="6">The sequence shown here is derived from an EMBL/GenBank/DDBJ whole genome shotgun (WGS) entry which is preliminary data.</text>
</comment>
<dbReference type="PANTHER" id="PTHR43335">
    <property type="entry name" value="ABC TRANSPORTER, ATP-BINDING PROTEIN"/>
    <property type="match status" value="1"/>
</dbReference>
<evidence type="ECO:0000256" key="3">
    <source>
        <dbReference type="ARBA" id="ARBA00022741"/>
    </source>
</evidence>
<dbReference type="CDD" id="cd03230">
    <property type="entry name" value="ABC_DR_subfamily_A"/>
    <property type="match status" value="1"/>
</dbReference>
<evidence type="ECO:0000313" key="6">
    <source>
        <dbReference type="EMBL" id="KKL82108.1"/>
    </source>
</evidence>
<evidence type="ECO:0000256" key="4">
    <source>
        <dbReference type="ARBA" id="ARBA00022840"/>
    </source>
</evidence>
<gene>
    <name evidence="6" type="ORF">LCGC14_1988060</name>
</gene>
<dbReference type="InterPro" id="IPR003593">
    <property type="entry name" value="AAA+_ATPase"/>
</dbReference>
<dbReference type="GO" id="GO:0005524">
    <property type="term" value="F:ATP binding"/>
    <property type="evidence" value="ECO:0007669"/>
    <property type="project" value="UniProtKB-KW"/>
</dbReference>
<dbReference type="SUPFAM" id="SSF52540">
    <property type="entry name" value="P-loop containing nucleoside triphosphate hydrolases"/>
    <property type="match status" value="1"/>
</dbReference>
<protein>
    <recommendedName>
        <fullName evidence="5">ABC transporter domain-containing protein</fullName>
    </recommendedName>
</protein>
<keyword evidence="3" id="KW-0547">Nucleotide-binding</keyword>
<comment type="similarity">
    <text evidence="1">Belongs to the ABC transporter superfamily.</text>
</comment>
<dbReference type="PROSITE" id="PS50893">
    <property type="entry name" value="ABC_TRANSPORTER_2"/>
    <property type="match status" value="1"/>
</dbReference>
<dbReference type="AlphaFoldDB" id="A0A0F9F737"/>
<dbReference type="Pfam" id="PF00005">
    <property type="entry name" value="ABC_tran"/>
    <property type="match status" value="1"/>
</dbReference>
<dbReference type="InterPro" id="IPR027417">
    <property type="entry name" value="P-loop_NTPase"/>
</dbReference>
<dbReference type="PANTHER" id="PTHR43335:SF4">
    <property type="entry name" value="ABC TRANSPORTER, ATP-BINDING PROTEIN"/>
    <property type="match status" value="1"/>
</dbReference>
<dbReference type="SMART" id="SM00382">
    <property type="entry name" value="AAA"/>
    <property type="match status" value="1"/>
</dbReference>
<keyword evidence="2" id="KW-0813">Transport</keyword>
<keyword evidence="4" id="KW-0067">ATP-binding</keyword>
<dbReference type="InterPro" id="IPR003439">
    <property type="entry name" value="ABC_transporter-like_ATP-bd"/>
</dbReference>
<accession>A0A0F9F737</accession>
<dbReference type="EMBL" id="LAZR01022363">
    <property type="protein sequence ID" value="KKL82108.1"/>
    <property type="molecule type" value="Genomic_DNA"/>
</dbReference>
<proteinExistence type="inferred from homology"/>
<name>A0A0F9F737_9ZZZZ</name>
<evidence type="ECO:0000256" key="2">
    <source>
        <dbReference type="ARBA" id="ARBA00022448"/>
    </source>
</evidence>
<organism evidence="6">
    <name type="scientific">marine sediment metagenome</name>
    <dbReference type="NCBI Taxonomy" id="412755"/>
    <lineage>
        <taxon>unclassified sequences</taxon>
        <taxon>metagenomes</taxon>
        <taxon>ecological metagenomes</taxon>
    </lineage>
</organism>
<dbReference type="Gene3D" id="3.40.50.300">
    <property type="entry name" value="P-loop containing nucleotide triphosphate hydrolases"/>
    <property type="match status" value="1"/>
</dbReference>